<evidence type="ECO:0000256" key="8">
    <source>
        <dbReference type="RuleBase" id="RU000411"/>
    </source>
</evidence>
<dbReference type="AlphaFoldDB" id="A0A4W6G3N9"/>
<comment type="subunit">
    <text evidence="6">Forms a complex with the monomeric form of beta-tryptase.</text>
</comment>
<dbReference type="SUPFAM" id="SSF56574">
    <property type="entry name" value="Serpins"/>
    <property type="match status" value="1"/>
</dbReference>
<dbReference type="Proteomes" id="UP000314980">
    <property type="component" value="Unassembled WGS sequence"/>
</dbReference>
<evidence type="ECO:0000256" key="3">
    <source>
        <dbReference type="ARBA" id="ARBA00022690"/>
    </source>
</evidence>
<sequence length="381" mass="43429">MDGSPLSKANTTFCLDLFRKLSDEDKTANVFFSPFSISSALAMVMLGARGNTATQMSEVHDNKKKKKKKKKSHQENDVHSGFTKLLSELNKEDALYALSVANRLYGEQSFQFVEYYDAELESVDFMSNSEEARVNINSWVEKQTQGKIKDLLSPEVLDSMTRLVLVNAIYFKGNWNKQFKEDYTADAEFRINKVTLHNLMCTGWRHTEEQRQHSGMILEMPYEGEDLSMLIFLPNEIEGDTTGLEKLEKELTYEKFVEWTRPDLMGQTEVEVRLPRFKMEETYDLNKVLIGMGMVDAFSREKSDFSGMSSAIDLFLSKVVHKAFIEVNEEGTEAAAATAAAMSERSLMIPAMFIADHPFLFFIRHNTTMSVLFAGRFCSPV</sequence>
<dbReference type="PROSITE" id="PS00284">
    <property type="entry name" value="SERPIN"/>
    <property type="match status" value="1"/>
</dbReference>
<comment type="similarity">
    <text evidence="8">Belongs to the serpin family.</text>
</comment>
<proteinExistence type="inferred from homology"/>
<protein>
    <recommendedName>
        <fullName evidence="7">Serpin B6</fullName>
    </recommendedName>
</protein>
<feature type="region of interest" description="Disordered" evidence="9">
    <location>
        <begin position="53"/>
        <end position="77"/>
    </location>
</feature>
<evidence type="ECO:0000256" key="4">
    <source>
        <dbReference type="ARBA" id="ARBA00022900"/>
    </source>
</evidence>
<dbReference type="GO" id="GO:0004867">
    <property type="term" value="F:serine-type endopeptidase inhibitor activity"/>
    <property type="evidence" value="ECO:0007669"/>
    <property type="project" value="UniProtKB-KW"/>
</dbReference>
<keyword evidence="12" id="KW-1185">Reference proteome</keyword>
<keyword evidence="2" id="KW-0963">Cytoplasm</keyword>
<dbReference type="SMART" id="SM00093">
    <property type="entry name" value="SERPIN"/>
    <property type="match status" value="1"/>
</dbReference>
<dbReference type="InterPro" id="IPR000215">
    <property type="entry name" value="Serpin_fam"/>
</dbReference>
<keyword evidence="4" id="KW-0722">Serine protease inhibitor</keyword>
<dbReference type="InterPro" id="IPR036186">
    <property type="entry name" value="Serpin_sf"/>
</dbReference>
<name>A0A4W6G3N9_LATCA</name>
<evidence type="ECO:0000313" key="11">
    <source>
        <dbReference type="Ensembl" id="ENSLCAP00010057371.1"/>
    </source>
</evidence>
<dbReference type="InterPro" id="IPR042178">
    <property type="entry name" value="Serpin_sf_1"/>
</dbReference>
<dbReference type="PANTHER" id="PTHR11461:SF204">
    <property type="entry name" value="SERPIN B6"/>
    <property type="match status" value="1"/>
</dbReference>
<evidence type="ECO:0000259" key="10">
    <source>
        <dbReference type="SMART" id="SM00093"/>
    </source>
</evidence>
<reference evidence="11" key="2">
    <citation type="submission" date="2025-08" db="UniProtKB">
        <authorList>
            <consortium name="Ensembl"/>
        </authorList>
    </citation>
    <scope>IDENTIFICATION</scope>
</reference>
<dbReference type="Ensembl" id="ENSLCAT00010058925.1">
    <property type="protein sequence ID" value="ENSLCAP00010057371.1"/>
    <property type="gene ID" value="ENSLCAG00010026735.1"/>
</dbReference>
<accession>A0A4W6G3N9</accession>
<dbReference type="GO" id="GO:0005615">
    <property type="term" value="C:extracellular space"/>
    <property type="evidence" value="ECO:0007669"/>
    <property type="project" value="InterPro"/>
</dbReference>
<dbReference type="InterPro" id="IPR023795">
    <property type="entry name" value="Serpin_CS"/>
</dbReference>
<dbReference type="Gene3D" id="3.30.497.10">
    <property type="entry name" value="Antithrombin, subunit I, domain 2"/>
    <property type="match status" value="1"/>
</dbReference>
<organism evidence="11 12">
    <name type="scientific">Lates calcarifer</name>
    <name type="common">Barramundi</name>
    <name type="synonym">Holocentrus calcarifer</name>
    <dbReference type="NCBI Taxonomy" id="8187"/>
    <lineage>
        <taxon>Eukaryota</taxon>
        <taxon>Metazoa</taxon>
        <taxon>Chordata</taxon>
        <taxon>Craniata</taxon>
        <taxon>Vertebrata</taxon>
        <taxon>Euteleostomi</taxon>
        <taxon>Actinopterygii</taxon>
        <taxon>Neopterygii</taxon>
        <taxon>Teleostei</taxon>
        <taxon>Neoteleostei</taxon>
        <taxon>Acanthomorphata</taxon>
        <taxon>Carangaria</taxon>
        <taxon>Carangaria incertae sedis</taxon>
        <taxon>Centropomidae</taxon>
        <taxon>Lates</taxon>
    </lineage>
</organism>
<reference evidence="11" key="3">
    <citation type="submission" date="2025-09" db="UniProtKB">
        <authorList>
            <consortium name="Ensembl"/>
        </authorList>
    </citation>
    <scope>IDENTIFICATION</scope>
</reference>
<evidence type="ECO:0000256" key="9">
    <source>
        <dbReference type="SAM" id="MobiDB-lite"/>
    </source>
</evidence>
<dbReference type="CDD" id="cd19956">
    <property type="entry name" value="serpinB"/>
    <property type="match status" value="1"/>
</dbReference>
<feature type="compositionally biased region" description="Basic residues" evidence="9">
    <location>
        <begin position="62"/>
        <end position="72"/>
    </location>
</feature>
<dbReference type="InterPro" id="IPR023796">
    <property type="entry name" value="Serpin_dom"/>
</dbReference>
<feature type="domain" description="Serpin" evidence="10">
    <location>
        <begin position="15"/>
        <end position="380"/>
    </location>
</feature>
<dbReference type="PANTHER" id="PTHR11461">
    <property type="entry name" value="SERINE PROTEASE INHIBITOR, SERPIN"/>
    <property type="match status" value="1"/>
</dbReference>
<keyword evidence="3" id="KW-0646">Protease inhibitor</keyword>
<evidence type="ECO:0000256" key="2">
    <source>
        <dbReference type="ARBA" id="ARBA00022490"/>
    </source>
</evidence>
<dbReference type="GO" id="GO:0005737">
    <property type="term" value="C:cytoplasm"/>
    <property type="evidence" value="ECO:0007669"/>
    <property type="project" value="UniProtKB-SubCell"/>
</dbReference>
<evidence type="ECO:0000256" key="6">
    <source>
        <dbReference type="ARBA" id="ARBA00038828"/>
    </source>
</evidence>
<dbReference type="GeneTree" id="ENSGT00940000154835"/>
<evidence type="ECO:0000256" key="5">
    <source>
        <dbReference type="ARBA" id="ARBA00022990"/>
    </source>
</evidence>
<evidence type="ECO:0000256" key="7">
    <source>
        <dbReference type="ARBA" id="ARBA00039202"/>
    </source>
</evidence>
<dbReference type="InterPro" id="IPR042185">
    <property type="entry name" value="Serpin_sf_2"/>
</dbReference>
<comment type="subcellular location">
    <subcellularLocation>
        <location evidence="1">Cytoplasm</location>
    </subcellularLocation>
</comment>
<reference evidence="12" key="1">
    <citation type="submission" date="2015-09" db="EMBL/GenBank/DDBJ databases">
        <authorList>
            <person name="Sai Rama Sridatta P."/>
        </authorList>
    </citation>
    <scope>NUCLEOTIDE SEQUENCE [LARGE SCALE GENOMIC DNA]</scope>
</reference>
<keyword evidence="5" id="KW-0007">Acetylation</keyword>
<evidence type="ECO:0000313" key="12">
    <source>
        <dbReference type="Proteomes" id="UP000314980"/>
    </source>
</evidence>
<dbReference type="FunFam" id="3.30.497.10:FF:000001">
    <property type="entry name" value="Serine protease inhibitor"/>
    <property type="match status" value="1"/>
</dbReference>
<evidence type="ECO:0000256" key="1">
    <source>
        <dbReference type="ARBA" id="ARBA00004496"/>
    </source>
</evidence>
<dbReference type="Gene3D" id="2.30.39.10">
    <property type="entry name" value="Alpha-1-antitrypsin, domain 1"/>
    <property type="match status" value="1"/>
</dbReference>
<dbReference type="Pfam" id="PF00079">
    <property type="entry name" value="Serpin"/>
    <property type="match status" value="1"/>
</dbReference>